<dbReference type="PIRSF" id="PIRSF009415">
    <property type="entry name" value="Hum_TFIIA_gamma"/>
    <property type="match status" value="1"/>
</dbReference>
<dbReference type="InterPro" id="IPR015871">
    <property type="entry name" value="TFIIA_gsu_C"/>
</dbReference>
<evidence type="ECO:0000256" key="2">
    <source>
        <dbReference type="ARBA" id="ARBA00007675"/>
    </source>
</evidence>
<evidence type="ECO:0000256" key="1">
    <source>
        <dbReference type="ARBA" id="ARBA00004123"/>
    </source>
</evidence>
<accession>A0AAU9F7L2</accession>
<dbReference type="Proteomes" id="UP001500889">
    <property type="component" value="Chromosome O"/>
</dbReference>
<evidence type="ECO:0000313" key="10">
    <source>
        <dbReference type="Proteomes" id="UP001500889"/>
    </source>
</evidence>
<feature type="domain" description="Transcription initiation factor IIA gamma subunit N-terminal" evidence="7">
    <location>
        <begin position="3"/>
        <end position="48"/>
    </location>
</feature>
<name>A0AAU9F7L2_DROMD</name>
<keyword evidence="10" id="KW-1185">Reference proteome</keyword>
<evidence type="ECO:0000259" key="8">
    <source>
        <dbReference type="Pfam" id="PF02751"/>
    </source>
</evidence>
<dbReference type="InterPro" id="IPR015872">
    <property type="entry name" value="TFIIA_gsu_N"/>
</dbReference>
<protein>
    <recommendedName>
        <fullName evidence="6">Transcription initiation factor IIA subunit 2</fullName>
    </recommendedName>
</protein>
<dbReference type="Gene3D" id="2.30.18.10">
    <property type="entry name" value="Transcription factor IIA (TFIIA), beta-barrel domain"/>
    <property type="match status" value="1"/>
</dbReference>
<dbReference type="CDD" id="cd10145">
    <property type="entry name" value="TFIIA_gamma_N"/>
    <property type="match status" value="1"/>
</dbReference>
<dbReference type="SUPFAM" id="SSF47396">
    <property type="entry name" value="Transcription factor IIA (TFIIA), alpha-helical domain"/>
    <property type="match status" value="1"/>
</dbReference>
<evidence type="ECO:0000256" key="6">
    <source>
        <dbReference type="PIRNR" id="PIRNR009415"/>
    </source>
</evidence>
<sequence>MAYQLYRTSTLGATLQETLDELVQKGDMTPALARTVLLQYDKSMNEGLKQKAKSQLAFKATKLQSYQMCDNVWTLKLKDVEFREKDKVLHVDKVKIVACVAEEEKTNKK</sequence>
<dbReference type="Pfam" id="PF02268">
    <property type="entry name" value="TFIIA_gamma_N"/>
    <property type="match status" value="1"/>
</dbReference>
<dbReference type="PANTHER" id="PTHR10966">
    <property type="entry name" value="TRANSCRIPTION INITIATION FACTOR IIA SUBUNIT 2"/>
    <property type="match status" value="1"/>
</dbReference>
<dbReference type="InterPro" id="IPR003194">
    <property type="entry name" value="TFIIA_gsu"/>
</dbReference>
<dbReference type="AlphaFoldDB" id="A0AAU9F7L2"/>
<evidence type="ECO:0000313" key="9">
    <source>
        <dbReference type="EMBL" id="BFF90552.1"/>
    </source>
</evidence>
<proteinExistence type="inferred from homology"/>
<organism evidence="9 10">
    <name type="scientific">Drosophila madeirensis</name>
    <name type="common">Fruit fly</name>
    <dbReference type="NCBI Taxonomy" id="30013"/>
    <lineage>
        <taxon>Eukaryota</taxon>
        <taxon>Metazoa</taxon>
        <taxon>Ecdysozoa</taxon>
        <taxon>Arthropoda</taxon>
        <taxon>Hexapoda</taxon>
        <taxon>Insecta</taxon>
        <taxon>Pterygota</taxon>
        <taxon>Neoptera</taxon>
        <taxon>Endopterygota</taxon>
        <taxon>Diptera</taxon>
        <taxon>Brachycera</taxon>
        <taxon>Muscomorpha</taxon>
        <taxon>Ephydroidea</taxon>
        <taxon>Drosophilidae</taxon>
        <taxon>Drosophila</taxon>
        <taxon>Sophophora</taxon>
    </lineage>
</organism>
<evidence type="ECO:0000256" key="3">
    <source>
        <dbReference type="ARBA" id="ARBA00023015"/>
    </source>
</evidence>
<dbReference type="FunFam" id="1.10.287.190:FF:000001">
    <property type="entry name" value="Transcription initiation factor IIA subunit 2"/>
    <property type="match status" value="1"/>
</dbReference>
<dbReference type="Gene3D" id="1.10.287.190">
    <property type="entry name" value="Transcription factor IIA gamma subunit, alpha-helical domain"/>
    <property type="match status" value="1"/>
</dbReference>
<evidence type="ECO:0000256" key="5">
    <source>
        <dbReference type="ARBA" id="ARBA00023242"/>
    </source>
</evidence>
<comment type="subcellular location">
    <subcellularLocation>
        <location evidence="1 6">Nucleus</location>
    </subcellularLocation>
</comment>
<dbReference type="InterPro" id="IPR009088">
    <property type="entry name" value="TFIIA_b-brl"/>
</dbReference>
<comment type="similarity">
    <text evidence="2 6">Belongs to the TFIIA subunit 2 family.</text>
</comment>
<dbReference type="Pfam" id="PF02751">
    <property type="entry name" value="TFIIA_gamma_C"/>
    <property type="match status" value="1"/>
</dbReference>
<dbReference type="CDD" id="cd10014">
    <property type="entry name" value="TFIIA_gamma_C"/>
    <property type="match status" value="1"/>
</dbReference>
<dbReference type="EMBL" id="AP029263">
    <property type="protein sequence ID" value="BFF90552.1"/>
    <property type="molecule type" value="Genomic_DNA"/>
</dbReference>
<keyword evidence="4 6" id="KW-0804">Transcription</keyword>
<dbReference type="InterPro" id="IPR009083">
    <property type="entry name" value="TFIIA_a-hlx"/>
</dbReference>
<keyword evidence="3 6" id="KW-0805">Transcription regulation</keyword>
<gene>
    <name evidence="9" type="ORF">DMAD_09054</name>
</gene>
<evidence type="ECO:0000259" key="7">
    <source>
        <dbReference type="Pfam" id="PF02268"/>
    </source>
</evidence>
<dbReference type="GO" id="GO:0005672">
    <property type="term" value="C:transcription factor TFIIA complex"/>
    <property type="evidence" value="ECO:0007669"/>
    <property type="project" value="InterPro"/>
</dbReference>
<comment type="function">
    <text evidence="6">TFIIA is a component of the transcription machinery of RNA polymerase II and plays an important role in transcriptional activation.</text>
</comment>
<reference evidence="9 10" key="1">
    <citation type="submission" date="2024-02" db="EMBL/GenBank/DDBJ databases">
        <title>A chromosome-level genome assembly of Drosophila madeirensis, a fruit fly species endemic to Madeira island.</title>
        <authorList>
            <person name="Tomihara K."/>
            <person name="Llopart A."/>
            <person name="Yamamoto D."/>
        </authorList>
    </citation>
    <scope>NUCLEOTIDE SEQUENCE [LARGE SCALE GENOMIC DNA]</scope>
    <source>
        <strain evidence="9 10">RF1</strain>
    </source>
</reference>
<feature type="domain" description="Transcription initiation factor IIA gamma subunit C-terminal" evidence="8">
    <location>
        <begin position="61"/>
        <end position="100"/>
    </location>
</feature>
<dbReference type="GO" id="GO:0006367">
    <property type="term" value="P:transcription initiation at RNA polymerase II promoter"/>
    <property type="evidence" value="ECO:0007669"/>
    <property type="project" value="InterPro"/>
</dbReference>
<dbReference type="SUPFAM" id="SSF50784">
    <property type="entry name" value="Transcription factor IIA (TFIIA), beta-barrel domain"/>
    <property type="match status" value="1"/>
</dbReference>
<evidence type="ECO:0000256" key="4">
    <source>
        <dbReference type="ARBA" id="ARBA00023163"/>
    </source>
</evidence>
<keyword evidence="5 6" id="KW-0539">Nucleus</keyword>